<gene>
    <name evidence="1" type="ORF">DSO57_1011174</name>
</gene>
<reference evidence="1" key="1">
    <citation type="submission" date="2022-04" db="EMBL/GenBank/DDBJ databases">
        <title>Genome of the entomopathogenic fungus Entomophthora muscae.</title>
        <authorList>
            <person name="Elya C."/>
            <person name="Lovett B.R."/>
            <person name="Lee E."/>
            <person name="Macias A.M."/>
            <person name="Hajek A.E."/>
            <person name="De Bivort B.L."/>
            <person name="Kasson M.T."/>
            <person name="De Fine Licht H.H."/>
            <person name="Stajich J.E."/>
        </authorList>
    </citation>
    <scope>NUCLEOTIDE SEQUENCE</scope>
    <source>
        <strain evidence="1">Berkeley</strain>
    </source>
</reference>
<comment type="caution">
    <text evidence="1">The sequence shown here is derived from an EMBL/GenBank/DDBJ whole genome shotgun (WGS) entry which is preliminary data.</text>
</comment>
<sequence>MRMVSVPIGTLVTGLNPSAVMHHLGGTSITVHYPIQFSHLKEALDLDSNKDGYLYYTGLSPQVQEFTLHIRLPKTYKESVAFLHYSATII</sequence>
<proteinExistence type="predicted"/>
<dbReference type="Proteomes" id="UP001165960">
    <property type="component" value="Unassembled WGS sequence"/>
</dbReference>
<evidence type="ECO:0000313" key="2">
    <source>
        <dbReference type="Proteomes" id="UP001165960"/>
    </source>
</evidence>
<protein>
    <submittedName>
        <fullName evidence="1">Uncharacterized protein</fullName>
    </submittedName>
</protein>
<name>A0ACC2TH84_9FUNG</name>
<organism evidence="1 2">
    <name type="scientific">Entomophthora muscae</name>
    <dbReference type="NCBI Taxonomy" id="34485"/>
    <lineage>
        <taxon>Eukaryota</taxon>
        <taxon>Fungi</taxon>
        <taxon>Fungi incertae sedis</taxon>
        <taxon>Zoopagomycota</taxon>
        <taxon>Entomophthoromycotina</taxon>
        <taxon>Entomophthoromycetes</taxon>
        <taxon>Entomophthorales</taxon>
        <taxon>Entomophthoraceae</taxon>
        <taxon>Entomophthora</taxon>
    </lineage>
</organism>
<evidence type="ECO:0000313" key="1">
    <source>
        <dbReference type="EMBL" id="KAJ9073955.1"/>
    </source>
</evidence>
<keyword evidence="2" id="KW-1185">Reference proteome</keyword>
<accession>A0ACC2TH84</accession>
<dbReference type="EMBL" id="QTSX02002878">
    <property type="protein sequence ID" value="KAJ9073955.1"/>
    <property type="molecule type" value="Genomic_DNA"/>
</dbReference>